<keyword evidence="6" id="KW-1185">Reference proteome</keyword>
<dbReference type="Gene3D" id="1.10.10.60">
    <property type="entry name" value="Homeodomain-like"/>
    <property type="match status" value="1"/>
</dbReference>
<dbReference type="GO" id="GO:0003700">
    <property type="term" value="F:DNA-binding transcription factor activity"/>
    <property type="evidence" value="ECO:0007669"/>
    <property type="project" value="InterPro"/>
</dbReference>
<evidence type="ECO:0000256" key="1">
    <source>
        <dbReference type="ARBA" id="ARBA00023015"/>
    </source>
</evidence>
<dbReference type="SUPFAM" id="SSF46689">
    <property type="entry name" value="Homeodomain-like"/>
    <property type="match status" value="2"/>
</dbReference>
<gene>
    <name evidence="5" type="ORF">PPSIR1_37059</name>
</gene>
<evidence type="ECO:0000313" key="5">
    <source>
        <dbReference type="EMBL" id="EDM80623.1"/>
    </source>
</evidence>
<dbReference type="GO" id="GO:0043565">
    <property type="term" value="F:sequence-specific DNA binding"/>
    <property type="evidence" value="ECO:0007669"/>
    <property type="project" value="InterPro"/>
</dbReference>
<organism evidence="5 6">
    <name type="scientific">Plesiocystis pacifica SIR-1</name>
    <dbReference type="NCBI Taxonomy" id="391625"/>
    <lineage>
        <taxon>Bacteria</taxon>
        <taxon>Pseudomonadati</taxon>
        <taxon>Myxococcota</taxon>
        <taxon>Polyangia</taxon>
        <taxon>Nannocystales</taxon>
        <taxon>Nannocystaceae</taxon>
        <taxon>Plesiocystis</taxon>
    </lineage>
</organism>
<accession>A6G0H7</accession>
<proteinExistence type="predicted"/>
<sequence>MRAMAETVTIGVLDYAGAQRAAVYGLVDLFTWAARLHERRTGASGLEVSRFEQAALDEPDTPLTAVVLPPSLGESPPGPIDEAVGAWLLRRHEAGTMLCSVCVGAFLLADIGLLDGRPATTHWALDEAFGQRYPEVELDCDRLLVDDGDVITAGGLFAWIDLGLCLVERTLGPATMLETARFFLVDPGGREQRFYRTFTPTLTHGDAQILKVQRWLQRNVGKPVNVAKMAKRAGLGERTFMRRFQRATGLRTREYLQHLRVGKARERLELSQDSLQEIAWAVGYEDAGALRKVFAELVGLTPAEYRRRLGGRAR</sequence>
<dbReference type="Pfam" id="PF12833">
    <property type="entry name" value="HTH_18"/>
    <property type="match status" value="1"/>
</dbReference>
<reference evidence="5 6" key="1">
    <citation type="submission" date="2007-06" db="EMBL/GenBank/DDBJ databases">
        <authorList>
            <person name="Shimkets L."/>
            <person name="Ferriera S."/>
            <person name="Johnson J."/>
            <person name="Kravitz S."/>
            <person name="Beeson K."/>
            <person name="Sutton G."/>
            <person name="Rogers Y.-H."/>
            <person name="Friedman R."/>
            <person name="Frazier M."/>
            <person name="Venter J.C."/>
        </authorList>
    </citation>
    <scope>NUCLEOTIDE SEQUENCE [LARGE SCALE GENOMIC DNA]</scope>
    <source>
        <strain evidence="5 6">SIR-1</strain>
    </source>
</reference>
<keyword evidence="3" id="KW-0804">Transcription</keyword>
<dbReference type="SMART" id="SM00342">
    <property type="entry name" value="HTH_ARAC"/>
    <property type="match status" value="1"/>
</dbReference>
<protein>
    <submittedName>
        <fullName evidence="5">Transcriptional regulator, AraC family protein</fullName>
    </submittedName>
</protein>
<evidence type="ECO:0000259" key="4">
    <source>
        <dbReference type="PROSITE" id="PS01124"/>
    </source>
</evidence>
<dbReference type="InterPro" id="IPR002818">
    <property type="entry name" value="DJ-1/PfpI"/>
</dbReference>
<dbReference type="InterPro" id="IPR018060">
    <property type="entry name" value="HTH_AraC"/>
</dbReference>
<dbReference type="RefSeq" id="WP_006970226.1">
    <property type="nucleotide sequence ID" value="NZ_ABCS01000009.1"/>
</dbReference>
<dbReference type="InterPro" id="IPR052158">
    <property type="entry name" value="INH-QAR"/>
</dbReference>
<dbReference type="eggNOG" id="COG4977">
    <property type="taxonomic scope" value="Bacteria"/>
</dbReference>
<comment type="caution">
    <text evidence="5">The sequence shown here is derived from an EMBL/GenBank/DDBJ whole genome shotgun (WGS) entry which is preliminary data.</text>
</comment>
<dbReference type="InterPro" id="IPR018062">
    <property type="entry name" value="HTH_AraC-typ_CS"/>
</dbReference>
<evidence type="ECO:0000256" key="3">
    <source>
        <dbReference type="ARBA" id="ARBA00023163"/>
    </source>
</evidence>
<dbReference type="STRING" id="391625.PPSIR1_37059"/>
<dbReference type="PROSITE" id="PS00041">
    <property type="entry name" value="HTH_ARAC_FAMILY_1"/>
    <property type="match status" value="1"/>
</dbReference>
<dbReference type="InterPro" id="IPR009057">
    <property type="entry name" value="Homeodomain-like_sf"/>
</dbReference>
<keyword evidence="1" id="KW-0805">Transcription regulation</keyword>
<dbReference type="AlphaFoldDB" id="A6G0H7"/>
<dbReference type="Pfam" id="PF01965">
    <property type="entry name" value="DJ-1_PfpI"/>
    <property type="match status" value="1"/>
</dbReference>
<dbReference type="PANTHER" id="PTHR43130">
    <property type="entry name" value="ARAC-FAMILY TRANSCRIPTIONAL REGULATOR"/>
    <property type="match status" value="1"/>
</dbReference>
<dbReference type="Gene3D" id="3.40.50.880">
    <property type="match status" value="1"/>
</dbReference>
<dbReference type="Proteomes" id="UP000005801">
    <property type="component" value="Unassembled WGS sequence"/>
</dbReference>
<feature type="domain" description="HTH araC/xylS-type" evidence="4">
    <location>
        <begin position="210"/>
        <end position="308"/>
    </location>
</feature>
<dbReference type="PANTHER" id="PTHR43130:SF3">
    <property type="entry name" value="HTH-TYPE TRANSCRIPTIONAL REGULATOR RV1931C"/>
    <property type="match status" value="1"/>
</dbReference>
<dbReference type="PROSITE" id="PS01124">
    <property type="entry name" value="HTH_ARAC_FAMILY_2"/>
    <property type="match status" value="1"/>
</dbReference>
<dbReference type="EMBL" id="ABCS01000009">
    <property type="protein sequence ID" value="EDM80623.1"/>
    <property type="molecule type" value="Genomic_DNA"/>
</dbReference>
<dbReference type="InterPro" id="IPR029062">
    <property type="entry name" value="Class_I_gatase-like"/>
</dbReference>
<evidence type="ECO:0000256" key="2">
    <source>
        <dbReference type="ARBA" id="ARBA00023125"/>
    </source>
</evidence>
<keyword evidence="2" id="KW-0238">DNA-binding</keyword>
<name>A6G0H7_9BACT</name>
<evidence type="ECO:0000313" key="6">
    <source>
        <dbReference type="Proteomes" id="UP000005801"/>
    </source>
</evidence>
<dbReference type="SUPFAM" id="SSF52317">
    <property type="entry name" value="Class I glutamine amidotransferase-like"/>
    <property type="match status" value="1"/>
</dbReference>